<gene>
    <name evidence="1" type="ORF">DEX24_12245</name>
</gene>
<evidence type="ECO:0000313" key="1">
    <source>
        <dbReference type="EMBL" id="PWI24725.1"/>
    </source>
</evidence>
<dbReference type="EMBL" id="QFVR01000017">
    <property type="protein sequence ID" value="PWI24725.1"/>
    <property type="molecule type" value="Genomic_DNA"/>
</dbReference>
<name>A0A2U3AJJ8_9BACL</name>
<dbReference type="PANTHER" id="PTHR41913">
    <property type="entry name" value="DUF1684 DOMAIN-CONTAINING PROTEIN"/>
    <property type="match status" value="1"/>
</dbReference>
<dbReference type="InterPro" id="IPR012467">
    <property type="entry name" value="DUF1684"/>
</dbReference>
<dbReference type="OrthoDB" id="5493262at2"/>
<sequence length="260" mass="29293">MENWLKWQRSREAALVGPLGDVSLIAMHDITQEIKVAEISGIWSPTAVNDTGLQVEANEEDALFIQGEALIGRYSIVADETIVTDDQGHSAMATSQPESNHLLAIWDENCEALQRFEALEHFDYNEQLIVEGHFVKDEEQQTFTFTHTSDDQSLQGRNHVSPGVIMMTLDGQEYRLRPFAAEDYYIVVFRDATSGVESYEMGRMLVVKPAMDGSVTLDFNYAFLPPCASSHHFNCPMPPFSNRFTAKINAGEKNIRWAIK</sequence>
<dbReference type="Proteomes" id="UP000245938">
    <property type="component" value="Unassembled WGS sequence"/>
</dbReference>
<dbReference type="RefSeq" id="WP_109306692.1">
    <property type="nucleotide sequence ID" value="NZ_BJUF01000037.1"/>
</dbReference>
<protein>
    <recommendedName>
        <fullName evidence="3">DUF1684 domain-containing protein</fullName>
    </recommendedName>
</protein>
<dbReference type="Pfam" id="PF07920">
    <property type="entry name" value="DUF1684"/>
    <property type="match status" value="1"/>
</dbReference>
<evidence type="ECO:0000313" key="2">
    <source>
        <dbReference type="Proteomes" id="UP000245938"/>
    </source>
</evidence>
<dbReference type="AlphaFoldDB" id="A0A2U3AJJ8"/>
<reference evidence="1 2" key="1">
    <citation type="submission" date="2018-05" db="EMBL/GenBank/DDBJ databases">
        <title>Kurthia sibirica genome sequence.</title>
        <authorList>
            <person name="Maclea K.S."/>
            <person name="Goen A.E."/>
        </authorList>
    </citation>
    <scope>NUCLEOTIDE SEQUENCE [LARGE SCALE GENOMIC DNA]</scope>
    <source>
        <strain evidence="1 2">ATCC 49154</strain>
    </source>
</reference>
<organism evidence="1 2">
    <name type="scientific">Kurthia sibirica</name>
    <dbReference type="NCBI Taxonomy" id="202750"/>
    <lineage>
        <taxon>Bacteria</taxon>
        <taxon>Bacillati</taxon>
        <taxon>Bacillota</taxon>
        <taxon>Bacilli</taxon>
        <taxon>Bacillales</taxon>
        <taxon>Caryophanaceae</taxon>
        <taxon>Kurthia</taxon>
    </lineage>
</organism>
<comment type="caution">
    <text evidence="1">The sequence shown here is derived from an EMBL/GenBank/DDBJ whole genome shotgun (WGS) entry which is preliminary data.</text>
</comment>
<evidence type="ECO:0008006" key="3">
    <source>
        <dbReference type="Google" id="ProtNLM"/>
    </source>
</evidence>
<accession>A0A2U3AJJ8</accession>
<keyword evidence="2" id="KW-1185">Reference proteome</keyword>
<proteinExistence type="predicted"/>
<dbReference type="PANTHER" id="PTHR41913:SF1">
    <property type="entry name" value="DUF1684 DOMAIN-CONTAINING PROTEIN"/>
    <property type="match status" value="1"/>
</dbReference>